<dbReference type="InterPro" id="IPR037401">
    <property type="entry name" value="SnoaL-like"/>
</dbReference>
<dbReference type="AlphaFoldDB" id="A0A8T4ILN8"/>
<dbReference type="Gene3D" id="3.10.450.50">
    <property type="match status" value="1"/>
</dbReference>
<dbReference type="Proteomes" id="UP000675554">
    <property type="component" value="Unassembled WGS sequence"/>
</dbReference>
<evidence type="ECO:0000313" key="3">
    <source>
        <dbReference type="Proteomes" id="UP000675554"/>
    </source>
</evidence>
<feature type="domain" description="SnoaL-like" evidence="1">
    <location>
        <begin position="29"/>
        <end position="152"/>
    </location>
</feature>
<protein>
    <submittedName>
        <fullName evidence="2">Nuclear transport factor 2 family protein</fullName>
    </submittedName>
</protein>
<comment type="caution">
    <text evidence="2">The sequence shown here is derived from an EMBL/GenBank/DDBJ whole genome shotgun (WGS) entry which is preliminary data.</text>
</comment>
<evidence type="ECO:0000259" key="1">
    <source>
        <dbReference type="Pfam" id="PF13577"/>
    </source>
</evidence>
<dbReference type="EMBL" id="JAGSMN010000144">
    <property type="protein sequence ID" value="MBR7672869.1"/>
    <property type="molecule type" value="Genomic_DNA"/>
</dbReference>
<reference evidence="2" key="1">
    <citation type="submission" date="2021-04" db="EMBL/GenBank/DDBJ databases">
        <title>Sequencing of actinobacteria type strains.</title>
        <authorList>
            <person name="Nguyen G.-S."/>
            <person name="Wentzel A."/>
        </authorList>
    </citation>
    <scope>NUCLEOTIDE SEQUENCE</scope>
    <source>
        <strain evidence="2">DSM 42095</strain>
    </source>
</reference>
<evidence type="ECO:0000313" key="2">
    <source>
        <dbReference type="EMBL" id="MBR7672869.1"/>
    </source>
</evidence>
<dbReference type="InterPro" id="IPR032710">
    <property type="entry name" value="NTF2-like_dom_sf"/>
</dbReference>
<keyword evidence="3" id="KW-1185">Reference proteome</keyword>
<name>A0A8T4ILN8_9ACTN</name>
<dbReference type="Pfam" id="PF13577">
    <property type="entry name" value="SnoaL_4"/>
    <property type="match status" value="1"/>
</dbReference>
<gene>
    <name evidence="2" type="ORF">KDA82_07540</name>
</gene>
<dbReference type="SUPFAM" id="SSF54427">
    <property type="entry name" value="NTF2-like"/>
    <property type="match status" value="1"/>
</dbReference>
<sequence>MTALPDEISFPGEVALRDEVSILRAEVRALRDRADVAALCDRYVLHTDRDRGGTDWLDDVFTEDAVLTFPFGEFAGRDGLERFQKMTGATFERTHHLSGNYAVELDGDTARVRGHLMAVHVRRREEPGTHYSIGGHYEAGAVRTKDGWRLRTFSFDLTWNAGEGPGKAPDAAS</sequence>
<proteinExistence type="predicted"/>
<organism evidence="2 3">
    <name type="scientific">Streptomyces daliensis</name>
    <dbReference type="NCBI Taxonomy" id="299421"/>
    <lineage>
        <taxon>Bacteria</taxon>
        <taxon>Bacillati</taxon>
        <taxon>Actinomycetota</taxon>
        <taxon>Actinomycetes</taxon>
        <taxon>Kitasatosporales</taxon>
        <taxon>Streptomycetaceae</taxon>
        <taxon>Streptomyces</taxon>
    </lineage>
</organism>
<dbReference type="CDD" id="cd00531">
    <property type="entry name" value="NTF2_like"/>
    <property type="match status" value="1"/>
</dbReference>
<accession>A0A8T4ILN8</accession>